<feature type="domain" description="UspA" evidence="2">
    <location>
        <begin position="144"/>
        <end position="276"/>
    </location>
</feature>
<reference evidence="3 4" key="1">
    <citation type="submission" date="2017-09" db="EMBL/GenBank/DDBJ databases">
        <authorList>
            <person name="Ehlers B."/>
            <person name="Leendertz F.H."/>
        </authorList>
    </citation>
    <scope>NUCLEOTIDE SEQUENCE [LARGE SCALE GENOMIC DNA]</scope>
    <source>
        <strain evidence="3 4">CGMCC 1.05381</strain>
    </source>
</reference>
<evidence type="ECO:0000256" key="1">
    <source>
        <dbReference type="ARBA" id="ARBA00008791"/>
    </source>
</evidence>
<dbReference type="OrthoDB" id="4931198at2"/>
<dbReference type="Pfam" id="PF00582">
    <property type="entry name" value="Usp"/>
    <property type="match status" value="2"/>
</dbReference>
<evidence type="ECO:0000313" key="4">
    <source>
        <dbReference type="Proteomes" id="UP000219440"/>
    </source>
</evidence>
<feature type="domain" description="UspA" evidence="2">
    <location>
        <begin position="1"/>
        <end position="134"/>
    </location>
</feature>
<dbReference type="AlphaFoldDB" id="A0A2C8YD49"/>
<evidence type="ECO:0000259" key="2">
    <source>
        <dbReference type="Pfam" id="PF00582"/>
    </source>
</evidence>
<keyword evidence="4" id="KW-1185">Reference proteome</keyword>
<dbReference type="PANTHER" id="PTHR46268:SF6">
    <property type="entry name" value="UNIVERSAL STRESS PROTEIN UP12"/>
    <property type="match status" value="1"/>
</dbReference>
<dbReference type="SUPFAM" id="SSF52402">
    <property type="entry name" value="Adenine nucleotide alpha hydrolases-like"/>
    <property type="match status" value="2"/>
</dbReference>
<dbReference type="Gene3D" id="3.40.50.620">
    <property type="entry name" value="HUPs"/>
    <property type="match status" value="2"/>
</dbReference>
<organism evidence="3 4">
    <name type="scientific">Salinibacterium xinjiangense</name>
    <dbReference type="NCBI Taxonomy" id="386302"/>
    <lineage>
        <taxon>Bacteria</taxon>
        <taxon>Bacillati</taxon>
        <taxon>Actinomycetota</taxon>
        <taxon>Actinomycetes</taxon>
        <taxon>Micrococcales</taxon>
        <taxon>Microbacteriaceae</taxon>
        <taxon>Salinibacterium</taxon>
    </lineage>
</organism>
<dbReference type="EMBL" id="OCST01000001">
    <property type="protein sequence ID" value="SOE48206.1"/>
    <property type="molecule type" value="Genomic_DNA"/>
</dbReference>
<dbReference type="InterPro" id="IPR006015">
    <property type="entry name" value="Universal_stress_UspA"/>
</dbReference>
<name>A0A2C8YD49_9MICO</name>
<comment type="similarity">
    <text evidence="1">Belongs to the universal stress protein A family.</text>
</comment>
<accession>A0A2C8YD49</accession>
<sequence length="293" mass="30245">MIERVTVAVDGGPASDAAVEWVIHRTRSTKLALDIVAAVGLDSELPTGAESHFRTPFEDALERAKTRVRAAVPGLAVTTTILRGLPHDALITAGLRSDLLVIGTNKTSPIAGILHGTLALKVAGQSSCITVVIPVNWAPGTGQVVAGWTNDPTSEQALDFAAAEASGSKVGVMIVHTWTAAPTSAGTPAAIVDEIMTTNDLLLASAAYRVETAYPNLSVTQALHPGSAAVAIVRAARGASLVVVGSRGRGAIAGFFLGSVSHDVLLNMPAPVAVVPKWDAPVDVYPEILDEDF</sequence>
<gene>
    <name evidence="3" type="ORF">SAMN06296378_0242</name>
</gene>
<protein>
    <submittedName>
        <fullName evidence="3">Nucleotide-binding universal stress protein, UspA family</fullName>
    </submittedName>
</protein>
<proteinExistence type="inferred from homology"/>
<dbReference type="Proteomes" id="UP000219440">
    <property type="component" value="Unassembled WGS sequence"/>
</dbReference>
<evidence type="ECO:0000313" key="3">
    <source>
        <dbReference type="EMBL" id="SOE48206.1"/>
    </source>
</evidence>
<dbReference type="InterPro" id="IPR006016">
    <property type="entry name" value="UspA"/>
</dbReference>
<dbReference type="CDD" id="cd00293">
    <property type="entry name" value="USP-like"/>
    <property type="match status" value="1"/>
</dbReference>
<dbReference type="InterPro" id="IPR014729">
    <property type="entry name" value="Rossmann-like_a/b/a_fold"/>
</dbReference>
<dbReference type="PRINTS" id="PR01438">
    <property type="entry name" value="UNVRSLSTRESS"/>
</dbReference>
<dbReference type="PANTHER" id="PTHR46268">
    <property type="entry name" value="STRESS RESPONSE PROTEIN NHAX"/>
    <property type="match status" value="1"/>
</dbReference>
<dbReference type="RefSeq" id="WP_097059418.1">
    <property type="nucleotide sequence ID" value="NZ_BMLC01000002.1"/>
</dbReference>